<dbReference type="Proteomes" id="UP000070434">
    <property type="component" value="Chromosome 1"/>
</dbReference>
<dbReference type="AlphaFoldDB" id="A0AAW3Q302"/>
<organism evidence="1 2">
    <name type="scientific">Burkholderia anthina</name>
    <dbReference type="NCBI Taxonomy" id="179879"/>
    <lineage>
        <taxon>Bacteria</taxon>
        <taxon>Pseudomonadati</taxon>
        <taxon>Pseudomonadota</taxon>
        <taxon>Betaproteobacteria</taxon>
        <taxon>Burkholderiales</taxon>
        <taxon>Burkholderiaceae</taxon>
        <taxon>Burkholderia</taxon>
        <taxon>Burkholderia cepacia complex</taxon>
    </lineage>
</organism>
<gene>
    <name evidence="1" type="ORF">WS64_12400</name>
</gene>
<dbReference type="EMBL" id="LNJP01000001">
    <property type="protein sequence ID" value="KWZ36256.1"/>
    <property type="molecule type" value="Genomic_DNA"/>
</dbReference>
<reference evidence="1 2" key="1">
    <citation type="submission" date="2015-11" db="EMBL/GenBank/DDBJ databases">
        <authorList>
            <person name="Sahl J."/>
            <person name="Wagner D."/>
            <person name="Keim P."/>
        </authorList>
    </citation>
    <scope>NUCLEOTIDE SEQUENCE [LARGE SCALE GENOMIC DNA]</scope>
    <source>
        <strain evidence="1 2">AZ-4-2-10-S1-D7</strain>
    </source>
</reference>
<comment type="caution">
    <text evidence="1">The sequence shown here is derived from an EMBL/GenBank/DDBJ whole genome shotgun (WGS) entry which is preliminary data.</text>
</comment>
<evidence type="ECO:0000313" key="1">
    <source>
        <dbReference type="EMBL" id="KWZ36256.1"/>
    </source>
</evidence>
<evidence type="ECO:0000313" key="2">
    <source>
        <dbReference type="Proteomes" id="UP000070434"/>
    </source>
</evidence>
<protein>
    <submittedName>
        <fullName evidence="1">Uncharacterized protein</fullName>
    </submittedName>
</protein>
<sequence length="82" mass="9284">MTERVRACVAASRIAYRVSRIAYLAYRNETNDGLTVARSADRHAIPLRPFTSGRAPRARLRGRVAPAFCRVRLDARHVPTDY</sequence>
<proteinExistence type="predicted"/>
<name>A0AAW3Q302_9BURK</name>
<accession>A0AAW3Q302</accession>